<dbReference type="Proteomes" id="UP000382577">
    <property type="component" value="Unassembled WGS sequence"/>
</dbReference>
<sequence length="62" mass="6865">MLRTVNEKHSRVLIDAGAPMGTTFDALSRRRLGAQNIIKCWGKIAQEPGAFLHMGFIRNGVI</sequence>
<proteinExistence type="predicted"/>
<organism evidence="1 2">
    <name type="scientific">Pandoraea fibrosis</name>
    <dbReference type="NCBI Taxonomy" id="1891094"/>
    <lineage>
        <taxon>Bacteria</taxon>
        <taxon>Pseudomonadati</taxon>
        <taxon>Pseudomonadota</taxon>
        <taxon>Betaproteobacteria</taxon>
        <taxon>Burkholderiales</taxon>
        <taxon>Burkholderiaceae</taxon>
        <taxon>Pandoraea</taxon>
    </lineage>
</organism>
<accession>A0A5E4SKR8</accession>
<reference evidence="1 2" key="1">
    <citation type="submission" date="2019-08" db="EMBL/GenBank/DDBJ databases">
        <authorList>
            <person name="Peeters C."/>
        </authorList>
    </citation>
    <scope>NUCLEOTIDE SEQUENCE [LARGE SCALE GENOMIC DNA]</scope>
    <source>
        <strain evidence="1 2">LMG 31113</strain>
    </source>
</reference>
<evidence type="ECO:0000313" key="2">
    <source>
        <dbReference type="Proteomes" id="UP000382577"/>
    </source>
</evidence>
<name>A0A5E4SKR8_9BURK</name>
<evidence type="ECO:0000313" key="1">
    <source>
        <dbReference type="EMBL" id="VVD76240.1"/>
    </source>
</evidence>
<gene>
    <name evidence="1" type="ORF">PFI31113_00864</name>
</gene>
<dbReference type="EMBL" id="CABPRW010000002">
    <property type="protein sequence ID" value="VVD76240.1"/>
    <property type="molecule type" value="Genomic_DNA"/>
</dbReference>
<dbReference type="AlphaFoldDB" id="A0A5E4SKR8"/>
<protein>
    <submittedName>
        <fullName evidence="1">Uncharacterized protein</fullName>
    </submittedName>
</protein>